<reference evidence="2 3" key="1">
    <citation type="submission" date="2021-05" db="EMBL/GenBank/DDBJ databases">
        <title>Comparative genomic studies on the polysaccharide-degrading batcterial strains of the Flammeovirga genus.</title>
        <authorList>
            <person name="Zewei F."/>
            <person name="Zheng Z."/>
            <person name="Yu L."/>
            <person name="Ruyue G."/>
            <person name="Yanhong M."/>
            <person name="Yuanyuan C."/>
            <person name="Jingyan G."/>
            <person name="Wenjun H."/>
        </authorList>
    </citation>
    <scope>NUCLEOTIDE SEQUENCE [LARGE SCALE GENOMIC DNA]</scope>
    <source>
        <strain evidence="2 3">NBRC:100898</strain>
    </source>
</reference>
<keyword evidence="1" id="KW-0732">Signal</keyword>
<dbReference type="AlphaFoldDB" id="A0AAX1N6A2"/>
<feature type="chain" id="PRO_5043970836" description="DUF4412 domain-containing protein" evidence="1">
    <location>
        <begin position="20"/>
        <end position="240"/>
    </location>
</feature>
<evidence type="ECO:0008006" key="4">
    <source>
        <dbReference type="Google" id="ProtNLM"/>
    </source>
</evidence>
<organism evidence="2 3">
    <name type="scientific">Flammeovirga yaeyamensis</name>
    <dbReference type="NCBI Taxonomy" id="367791"/>
    <lineage>
        <taxon>Bacteria</taxon>
        <taxon>Pseudomonadati</taxon>
        <taxon>Bacteroidota</taxon>
        <taxon>Cytophagia</taxon>
        <taxon>Cytophagales</taxon>
        <taxon>Flammeovirgaceae</taxon>
        <taxon>Flammeovirga</taxon>
    </lineage>
</organism>
<gene>
    <name evidence="2" type="ORF">KMW28_05780</name>
</gene>
<dbReference type="RefSeq" id="WP_169664211.1">
    <property type="nucleotide sequence ID" value="NZ_CP076132.1"/>
</dbReference>
<proteinExistence type="predicted"/>
<protein>
    <recommendedName>
        <fullName evidence="4">DUF4412 domain-containing protein</fullName>
    </recommendedName>
</protein>
<evidence type="ECO:0000313" key="3">
    <source>
        <dbReference type="Proteomes" id="UP000678679"/>
    </source>
</evidence>
<dbReference type="Proteomes" id="UP000678679">
    <property type="component" value="Chromosome 1"/>
</dbReference>
<feature type="signal peptide" evidence="1">
    <location>
        <begin position="1"/>
        <end position="19"/>
    </location>
</feature>
<accession>A0AAX1N6A2</accession>
<keyword evidence="3" id="KW-1185">Reference proteome</keyword>
<evidence type="ECO:0000313" key="2">
    <source>
        <dbReference type="EMBL" id="QWG03089.1"/>
    </source>
</evidence>
<dbReference type="EMBL" id="CP076132">
    <property type="protein sequence ID" value="QWG03089.1"/>
    <property type="molecule type" value="Genomic_DNA"/>
</dbReference>
<sequence length="240" mass="28159">MRHLFSIIILLLTSFSLSAQTTEFFDSFIEYMEKNSDASVFKESYKFNKVYEIVETKGAEIHQFFIYTFDDAPYFGVAQKRNSKEMMVFDIESKNIITFCLVNNEPYAICGPFSYFSQFAPTKEEYDFKKQETTDHKKHFRADSDSITLDIYLSKEKDFNNLPFNAAFWMIIEETTTYDLPILEKGGLTELKKTTTEEKLIHHALAHHPSKIDKTLSFEGRKIMDFGVFTEKIKYEEKND</sequence>
<dbReference type="KEGG" id="fya:KMW28_05780"/>
<evidence type="ECO:0000256" key="1">
    <source>
        <dbReference type="SAM" id="SignalP"/>
    </source>
</evidence>
<name>A0AAX1N6A2_9BACT</name>